<dbReference type="AlphaFoldDB" id="A0A940MTY4"/>
<sequence length="195" mass="22043">MNEIVTHESDPARSVNDALMGALAKACATGQECYLLIDASKSHEIQYMIEGLTDDALCLFDGEVFEELSAYAPWLVPLSGAGSDVFKWFMKKGWGKDWGLFLISDADPVRVKASLRRSLRVNTEDGRELFFKFYRPSVFNLYMPAMDPLQVTQVMQNLAQVWTEDEKDPALIHRYAVRGSSLRRADLTLKLVEDV</sequence>
<comment type="caution">
    <text evidence="2">The sequence shown here is derived from an EMBL/GenBank/DDBJ whole genome shotgun (WGS) entry which is preliminary data.</text>
</comment>
<reference evidence="2" key="1">
    <citation type="submission" date="2021-03" db="EMBL/GenBank/DDBJ databases">
        <title>Sagittula salina sp. nov. strain M10.9X isolated from the marine waste.</title>
        <authorList>
            <person name="Satari L."/>
            <person name="Molina-Menor E."/>
            <person name="Vidal-Verdu A."/>
            <person name="Pascual J."/>
            <person name="Pereto J."/>
            <person name="Porcar M."/>
        </authorList>
    </citation>
    <scope>NUCLEOTIDE SEQUENCE</scope>
    <source>
        <strain evidence="2">M10.9X</strain>
    </source>
</reference>
<feature type="domain" description="DUF4123" evidence="1">
    <location>
        <begin position="33"/>
        <end position="152"/>
    </location>
</feature>
<organism evidence="2 3">
    <name type="scientific">Sagittula salina</name>
    <dbReference type="NCBI Taxonomy" id="2820268"/>
    <lineage>
        <taxon>Bacteria</taxon>
        <taxon>Pseudomonadati</taxon>
        <taxon>Pseudomonadota</taxon>
        <taxon>Alphaproteobacteria</taxon>
        <taxon>Rhodobacterales</taxon>
        <taxon>Roseobacteraceae</taxon>
        <taxon>Sagittula</taxon>
    </lineage>
</organism>
<dbReference type="InterPro" id="IPR025391">
    <property type="entry name" value="DUF4123"/>
</dbReference>
<protein>
    <submittedName>
        <fullName evidence="2">DUF4123 domain-containing protein</fullName>
    </submittedName>
</protein>
<accession>A0A940MTY4</accession>
<dbReference type="Pfam" id="PF13503">
    <property type="entry name" value="DUF4123"/>
    <property type="match status" value="1"/>
</dbReference>
<name>A0A940MTY4_9RHOB</name>
<evidence type="ECO:0000313" key="2">
    <source>
        <dbReference type="EMBL" id="MBP0485002.1"/>
    </source>
</evidence>
<dbReference type="RefSeq" id="WP_209363855.1">
    <property type="nucleotide sequence ID" value="NZ_JAGISH010000020.1"/>
</dbReference>
<dbReference type="EMBL" id="JAGISH010000020">
    <property type="protein sequence ID" value="MBP0485002.1"/>
    <property type="molecule type" value="Genomic_DNA"/>
</dbReference>
<keyword evidence="3" id="KW-1185">Reference proteome</keyword>
<evidence type="ECO:0000259" key="1">
    <source>
        <dbReference type="Pfam" id="PF13503"/>
    </source>
</evidence>
<proteinExistence type="predicted"/>
<dbReference type="Proteomes" id="UP000675940">
    <property type="component" value="Unassembled WGS sequence"/>
</dbReference>
<evidence type="ECO:0000313" key="3">
    <source>
        <dbReference type="Proteomes" id="UP000675940"/>
    </source>
</evidence>
<gene>
    <name evidence="2" type="ORF">J5474_21215</name>
</gene>